<organism evidence="2 3">
    <name type="scientific">Tanacetum coccineum</name>
    <dbReference type="NCBI Taxonomy" id="301880"/>
    <lineage>
        <taxon>Eukaryota</taxon>
        <taxon>Viridiplantae</taxon>
        <taxon>Streptophyta</taxon>
        <taxon>Embryophyta</taxon>
        <taxon>Tracheophyta</taxon>
        <taxon>Spermatophyta</taxon>
        <taxon>Magnoliopsida</taxon>
        <taxon>eudicotyledons</taxon>
        <taxon>Gunneridae</taxon>
        <taxon>Pentapetalae</taxon>
        <taxon>asterids</taxon>
        <taxon>campanulids</taxon>
        <taxon>Asterales</taxon>
        <taxon>Asteraceae</taxon>
        <taxon>Asteroideae</taxon>
        <taxon>Anthemideae</taxon>
        <taxon>Anthemidinae</taxon>
        <taxon>Tanacetum</taxon>
    </lineage>
</organism>
<evidence type="ECO:0000313" key="3">
    <source>
        <dbReference type="Proteomes" id="UP001151760"/>
    </source>
</evidence>
<dbReference type="EMBL" id="BQNB010009687">
    <property type="protein sequence ID" value="GJS67004.1"/>
    <property type="molecule type" value="Genomic_DNA"/>
</dbReference>
<keyword evidence="3" id="KW-1185">Reference proteome</keyword>
<name>A0ABQ4XP02_9ASTR</name>
<protein>
    <submittedName>
        <fullName evidence="2">Retrovirus-related pol polyprotein from transposon TNT 1-94</fullName>
    </submittedName>
</protein>
<dbReference type="InterPro" id="IPR013103">
    <property type="entry name" value="RVT_2"/>
</dbReference>
<gene>
    <name evidence="2" type="ORF">Tco_0681568</name>
</gene>
<sequence length="281" mass="32499">MIISLKWIFKVKLDKYSGVLKNKAWLVTKGYRQEKGIDFKESLAPVARIEAIRIFLSYAAHKIMVVFQMDVKMAFLNGILKEDVYVSLDRLPTRSNLARRGVLVPSSSCLICNVSDEDLAHLLFSCDLAIEVTRLVYRWWNLVWIPLDSYISWLSWIKALRMNSRSKSVLEGIFYTAWKGLDEVIKNAYEDCSNDRVGHAVFLHDKLKFIKNQLKSLHAENNMVDVSRKRDLTSKLGDLELKIDSTGASEEEKEKRIQILQQLNDINRFESLDLAQKARLK</sequence>
<feature type="domain" description="Reverse transcriptase Ty1/copia-type" evidence="1">
    <location>
        <begin position="3"/>
        <end position="87"/>
    </location>
</feature>
<dbReference type="Proteomes" id="UP001151760">
    <property type="component" value="Unassembled WGS sequence"/>
</dbReference>
<evidence type="ECO:0000259" key="1">
    <source>
        <dbReference type="Pfam" id="PF07727"/>
    </source>
</evidence>
<proteinExistence type="predicted"/>
<reference evidence="2" key="2">
    <citation type="submission" date="2022-01" db="EMBL/GenBank/DDBJ databases">
        <authorList>
            <person name="Yamashiro T."/>
            <person name="Shiraishi A."/>
            <person name="Satake H."/>
            <person name="Nakayama K."/>
        </authorList>
    </citation>
    <scope>NUCLEOTIDE SEQUENCE</scope>
</reference>
<dbReference type="Pfam" id="PF07727">
    <property type="entry name" value="RVT_2"/>
    <property type="match status" value="1"/>
</dbReference>
<comment type="caution">
    <text evidence="2">The sequence shown here is derived from an EMBL/GenBank/DDBJ whole genome shotgun (WGS) entry which is preliminary data.</text>
</comment>
<reference evidence="2" key="1">
    <citation type="journal article" date="2022" name="Int. J. Mol. Sci.">
        <title>Draft Genome of Tanacetum Coccineum: Genomic Comparison of Closely Related Tanacetum-Family Plants.</title>
        <authorList>
            <person name="Yamashiro T."/>
            <person name="Shiraishi A."/>
            <person name="Nakayama K."/>
            <person name="Satake H."/>
        </authorList>
    </citation>
    <scope>NUCLEOTIDE SEQUENCE</scope>
</reference>
<evidence type="ECO:0000313" key="2">
    <source>
        <dbReference type="EMBL" id="GJS67004.1"/>
    </source>
</evidence>
<accession>A0ABQ4XP02</accession>